<organism evidence="1">
    <name type="scientific">Arundo donax</name>
    <name type="common">Giant reed</name>
    <name type="synonym">Donax arundinaceus</name>
    <dbReference type="NCBI Taxonomy" id="35708"/>
    <lineage>
        <taxon>Eukaryota</taxon>
        <taxon>Viridiplantae</taxon>
        <taxon>Streptophyta</taxon>
        <taxon>Embryophyta</taxon>
        <taxon>Tracheophyta</taxon>
        <taxon>Spermatophyta</taxon>
        <taxon>Magnoliopsida</taxon>
        <taxon>Liliopsida</taxon>
        <taxon>Poales</taxon>
        <taxon>Poaceae</taxon>
        <taxon>PACMAD clade</taxon>
        <taxon>Arundinoideae</taxon>
        <taxon>Arundineae</taxon>
        <taxon>Arundo</taxon>
    </lineage>
</organism>
<reference evidence="1" key="1">
    <citation type="submission" date="2014-09" db="EMBL/GenBank/DDBJ databases">
        <authorList>
            <person name="Magalhaes I.L.F."/>
            <person name="Oliveira U."/>
            <person name="Santos F.R."/>
            <person name="Vidigal T.H.D.A."/>
            <person name="Brescovit A.D."/>
            <person name="Santos A.J."/>
        </authorList>
    </citation>
    <scope>NUCLEOTIDE SEQUENCE</scope>
    <source>
        <tissue evidence="1">Shoot tissue taken approximately 20 cm above the soil surface</tissue>
    </source>
</reference>
<protein>
    <submittedName>
        <fullName evidence="1">Uncharacterized protein</fullName>
    </submittedName>
</protein>
<accession>A0A0A9H8Y1</accession>
<reference evidence="1" key="2">
    <citation type="journal article" date="2015" name="Data Brief">
        <title>Shoot transcriptome of the giant reed, Arundo donax.</title>
        <authorList>
            <person name="Barrero R.A."/>
            <person name="Guerrero F.D."/>
            <person name="Moolhuijzen P."/>
            <person name="Goolsby J.A."/>
            <person name="Tidwell J."/>
            <person name="Bellgard S.E."/>
            <person name="Bellgard M.I."/>
        </authorList>
    </citation>
    <scope>NUCLEOTIDE SEQUENCE</scope>
    <source>
        <tissue evidence="1">Shoot tissue taken approximately 20 cm above the soil surface</tissue>
    </source>
</reference>
<dbReference type="AlphaFoldDB" id="A0A0A9H8Y1"/>
<sequence length="18" mass="1998">MLDAALAFTATRDQKTMN</sequence>
<name>A0A0A9H8Y1_ARUDO</name>
<evidence type="ECO:0000313" key="1">
    <source>
        <dbReference type="EMBL" id="JAE31316.1"/>
    </source>
</evidence>
<dbReference type="EMBL" id="GBRH01166580">
    <property type="protein sequence ID" value="JAE31316.1"/>
    <property type="molecule type" value="Transcribed_RNA"/>
</dbReference>
<proteinExistence type="predicted"/>